<keyword evidence="1" id="KW-0812">Transmembrane</keyword>
<reference evidence="3" key="1">
    <citation type="journal article" date="2014" name="Int. J. Syst. Evol. Microbiol.">
        <title>Complete genome sequence of Corynebacterium casei LMG S-19264T (=DSM 44701T), isolated from a smear-ripened cheese.</title>
        <authorList>
            <consortium name="US DOE Joint Genome Institute (JGI-PGF)"/>
            <person name="Walter F."/>
            <person name="Albersmeier A."/>
            <person name="Kalinowski J."/>
            <person name="Ruckert C."/>
        </authorList>
    </citation>
    <scope>NUCLEOTIDE SEQUENCE</scope>
    <source>
        <strain evidence="3">VKM B-2347</strain>
    </source>
</reference>
<evidence type="ECO:0008006" key="5">
    <source>
        <dbReference type="Google" id="ProtNLM"/>
    </source>
</evidence>
<evidence type="ECO:0000256" key="1">
    <source>
        <dbReference type="SAM" id="Phobius"/>
    </source>
</evidence>
<keyword evidence="1" id="KW-0472">Membrane</keyword>
<sequence length="104" mass="11307">MTAMTMLSTRGRKIFAGLLTASVLGAAVAPTAASAGPYGHHHGRHGDHWGYGAAGFGGGLLIGALAANAASEREVVYERRCWVERRRIYDDYGNRYIRRIRVCD</sequence>
<dbReference type="EMBL" id="BSFI01000007">
    <property type="protein sequence ID" value="GLK68186.1"/>
    <property type="molecule type" value="Genomic_DNA"/>
</dbReference>
<feature type="transmembrane region" description="Helical" evidence="1">
    <location>
        <begin position="51"/>
        <end position="70"/>
    </location>
</feature>
<evidence type="ECO:0000313" key="3">
    <source>
        <dbReference type="EMBL" id="GLK68186.1"/>
    </source>
</evidence>
<dbReference type="Proteomes" id="UP001143372">
    <property type="component" value="Unassembled WGS sequence"/>
</dbReference>
<evidence type="ECO:0000256" key="2">
    <source>
        <dbReference type="SAM" id="SignalP"/>
    </source>
</evidence>
<feature type="chain" id="PRO_5040861769" description="Lectin-like protein BA14k" evidence="2">
    <location>
        <begin position="36"/>
        <end position="104"/>
    </location>
</feature>
<name>A0A9W6MVR5_9HYPH</name>
<evidence type="ECO:0000313" key="4">
    <source>
        <dbReference type="Proteomes" id="UP001143372"/>
    </source>
</evidence>
<comment type="caution">
    <text evidence="3">The sequence shown here is derived from an EMBL/GenBank/DDBJ whole genome shotgun (WGS) entry which is preliminary data.</text>
</comment>
<dbReference type="AlphaFoldDB" id="A0A9W6MVR5"/>
<gene>
    <name evidence="3" type="ORF">GCM10008179_18240</name>
</gene>
<dbReference type="RefSeq" id="WP_271168410.1">
    <property type="nucleotide sequence ID" value="NZ_BSFI01000007.1"/>
</dbReference>
<feature type="signal peptide" evidence="2">
    <location>
        <begin position="1"/>
        <end position="35"/>
    </location>
</feature>
<protein>
    <recommendedName>
        <fullName evidence="5">Lectin-like protein BA14k</fullName>
    </recommendedName>
</protein>
<organism evidence="3 4">
    <name type="scientific">Hansschlegelia plantiphila</name>
    <dbReference type="NCBI Taxonomy" id="374655"/>
    <lineage>
        <taxon>Bacteria</taxon>
        <taxon>Pseudomonadati</taxon>
        <taxon>Pseudomonadota</taxon>
        <taxon>Alphaproteobacteria</taxon>
        <taxon>Hyphomicrobiales</taxon>
        <taxon>Methylopilaceae</taxon>
        <taxon>Hansschlegelia</taxon>
    </lineage>
</organism>
<keyword evidence="2" id="KW-0732">Signal</keyword>
<accession>A0A9W6MVR5</accession>
<keyword evidence="1" id="KW-1133">Transmembrane helix</keyword>
<keyword evidence="4" id="KW-1185">Reference proteome</keyword>
<proteinExistence type="predicted"/>
<reference evidence="3" key="2">
    <citation type="submission" date="2023-01" db="EMBL/GenBank/DDBJ databases">
        <authorList>
            <person name="Sun Q."/>
            <person name="Evtushenko L."/>
        </authorList>
    </citation>
    <scope>NUCLEOTIDE SEQUENCE</scope>
    <source>
        <strain evidence="3">VKM B-2347</strain>
    </source>
</reference>